<feature type="signal peptide" evidence="1">
    <location>
        <begin position="1"/>
        <end position="24"/>
    </location>
</feature>
<dbReference type="InterPro" id="IPR012674">
    <property type="entry name" value="Calycin"/>
</dbReference>
<reference evidence="2" key="1">
    <citation type="submission" date="2014-03" db="EMBL/GenBank/DDBJ databases">
        <title>The sialotranscriptome of Amblyomma triste, Amblyomma parvum and Amblyomma cajennense ticks, uncovered by 454-based RNA-seq.</title>
        <authorList>
            <person name="Garcia G.R."/>
            <person name="Gardinassi L.G."/>
            <person name="Ribeiro J.M."/>
            <person name="Anatriello E."/>
            <person name="Ferreira B.R."/>
            <person name="Moreira H.N."/>
            <person name="Mafra C."/>
            <person name="Olegario M.M."/>
            <person name="Szabo P.J."/>
            <person name="Miranda-Santos I.K."/>
            <person name="Maruyama S.R."/>
        </authorList>
    </citation>
    <scope>NUCLEOTIDE SEQUENCE</scope>
    <source>
        <strain evidence="2">Uberlandia</strain>
        <tissue evidence="2">Salivary glands</tissue>
    </source>
</reference>
<dbReference type="AlphaFoldDB" id="A0A023FS95"/>
<dbReference type="GO" id="GO:0030682">
    <property type="term" value="P:symbiont-mediated perturbation of host defenses"/>
    <property type="evidence" value="ECO:0007669"/>
    <property type="project" value="InterPro"/>
</dbReference>
<proteinExistence type="evidence at transcript level"/>
<dbReference type="Gene3D" id="2.40.128.20">
    <property type="match status" value="1"/>
</dbReference>
<keyword evidence="1" id="KW-0732">Signal</keyword>
<protein>
    <submittedName>
        <fullName evidence="2">Putative lipocalin-3 1</fullName>
    </submittedName>
</protein>
<dbReference type="Pfam" id="PF02098">
    <property type="entry name" value="His_binding"/>
    <property type="match status" value="1"/>
</dbReference>
<dbReference type="EMBL" id="GBBK01000193">
    <property type="protein sequence ID" value="JAC24289.1"/>
    <property type="molecule type" value="mRNA"/>
</dbReference>
<evidence type="ECO:0000313" key="2">
    <source>
        <dbReference type="EMBL" id="JAC24289.1"/>
    </source>
</evidence>
<evidence type="ECO:0000256" key="1">
    <source>
        <dbReference type="SAM" id="SignalP"/>
    </source>
</evidence>
<feature type="chain" id="PRO_5001521234" evidence="1">
    <location>
        <begin position="25"/>
        <end position="226"/>
    </location>
</feature>
<dbReference type="SUPFAM" id="SSF50814">
    <property type="entry name" value="Lipocalins"/>
    <property type="match status" value="1"/>
</dbReference>
<organism evidence="2">
    <name type="scientific">Amblyomma cajennense</name>
    <name type="common">Cayenne tick</name>
    <name type="synonym">Acarus cajennensis</name>
    <dbReference type="NCBI Taxonomy" id="34607"/>
    <lineage>
        <taxon>Eukaryota</taxon>
        <taxon>Metazoa</taxon>
        <taxon>Ecdysozoa</taxon>
        <taxon>Arthropoda</taxon>
        <taxon>Chelicerata</taxon>
        <taxon>Arachnida</taxon>
        <taxon>Acari</taxon>
        <taxon>Parasitiformes</taxon>
        <taxon>Ixodida</taxon>
        <taxon>Ixodoidea</taxon>
        <taxon>Ixodidae</taxon>
        <taxon>Amblyomminae</taxon>
        <taxon>Amblyomma</taxon>
    </lineage>
</organism>
<accession>A0A023FS95</accession>
<dbReference type="InterPro" id="IPR002970">
    <property type="entry name" value="Tick_his-bd"/>
</dbReference>
<name>A0A023FS95_AMBCJ</name>
<dbReference type="GO" id="GO:0043176">
    <property type="term" value="F:amine binding"/>
    <property type="evidence" value="ECO:0007669"/>
    <property type="project" value="InterPro"/>
</dbReference>
<sequence>MAMSCSQALWAIVLIAMCSNIGNGNKLQDNGNNIDIRKAVNTTDKLWLLWQTYRNGFDVCTKDICIKVNETCIYNMMINITKEEYYFNQTITWTERDDTTNYKGTFKDGIEPPKSMEVYEITDDPSDGSVSDDGQHQTWTLSYLDPDDYRCMVFAIGELDNEVQEVLGTCDMYIRGTPRKSDPPSGCEEFFRQRCNVTAIYKPYTDDCIKAKDSAVPIGGGNQLPQ</sequence>